<evidence type="ECO:0000313" key="2">
    <source>
        <dbReference type="EMBL" id="MEF2966762.1"/>
    </source>
</evidence>
<sequence>MSILAMFMTGCDRSGNQPENSSVEVPIATEVAQDNNSTFVWPEASPGELGADGELLLQMEEEVTENYPAINSLLIVKNGNIVYEKYFNNATKDTPVPVYSVTKSVMSALTGIAIEQGYFMGTDQKLSEFLPAIKEQEDKRKQEITIRHALTMTGGLERVDDNYYAWYYTSDWVASAVGLPLTDEPGAVFEYNTGLPHLLSGALTEASGMSTKEFADKYLFGPLEITNYNWDHDSTGVYNGGNTLFLLPRDMAKFGYLYLNKGKWGDRQIVPGDWVEASTRKQVSAYDGGEYGYLFWIMNVSDSQGNLLSAYEANGYLGQHIRVIPELDTVVVVTSSQDSNVHGLVESYIVPALE</sequence>
<dbReference type="RefSeq" id="WP_331846973.1">
    <property type="nucleotide sequence ID" value="NZ_JAZHPZ010000005.1"/>
</dbReference>
<organism evidence="2 3">
    <name type="scientific">Paenibacillus haidiansis</name>
    <dbReference type="NCBI Taxonomy" id="1574488"/>
    <lineage>
        <taxon>Bacteria</taxon>
        <taxon>Bacillati</taxon>
        <taxon>Bacillota</taxon>
        <taxon>Bacilli</taxon>
        <taxon>Bacillales</taxon>
        <taxon>Paenibacillaceae</taxon>
        <taxon>Paenibacillus</taxon>
    </lineage>
</organism>
<dbReference type="Gene3D" id="3.40.710.10">
    <property type="entry name" value="DD-peptidase/beta-lactamase superfamily"/>
    <property type="match status" value="1"/>
</dbReference>
<keyword evidence="2" id="KW-0378">Hydrolase</keyword>
<dbReference type="PANTHER" id="PTHR43283">
    <property type="entry name" value="BETA-LACTAMASE-RELATED"/>
    <property type="match status" value="1"/>
</dbReference>
<dbReference type="PANTHER" id="PTHR43283:SF7">
    <property type="entry name" value="BETA-LACTAMASE-RELATED DOMAIN-CONTAINING PROTEIN"/>
    <property type="match status" value="1"/>
</dbReference>
<accession>A0ABU7VSR7</accession>
<evidence type="ECO:0000313" key="3">
    <source>
        <dbReference type="Proteomes" id="UP001306950"/>
    </source>
</evidence>
<dbReference type="InterPro" id="IPR050789">
    <property type="entry name" value="Diverse_Enzym_Activities"/>
</dbReference>
<dbReference type="InterPro" id="IPR001466">
    <property type="entry name" value="Beta-lactam-related"/>
</dbReference>
<dbReference type="EC" id="3.-.-.-" evidence="2"/>
<comment type="caution">
    <text evidence="2">The sequence shown here is derived from an EMBL/GenBank/DDBJ whole genome shotgun (WGS) entry which is preliminary data.</text>
</comment>
<protein>
    <submittedName>
        <fullName evidence="2">Serine hydrolase</fullName>
        <ecNumber evidence="2">3.-.-.-</ecNumber>
    </submittedName>
</protein>
<reference evidence="2 3" key="1">
    <citation type="submission" date="2024-02" db="EMBL/GenBank/DDBJ databases">
        <title>A nitrogen-fixing paenibacillus bacterium.</title>
        <authorList>
            <person name="Zhang W.L."/>
            <person name="Chen S.F."/>
        </authorList>
    </citation>
    <scope>NUCLEOTIDE SEQUENCE [LARGE SCALE GENOMIC DNA]</scope>
    <source>
        <strain evidence="2 3">M1</strain>
    </source>
</reference>
<feature type="domain" description="Beta-lactamase-related" evidence="1">
    <location>
        <begin position="72"/>
        <end position="340"/>
    </location>
</feature>
<proteinExistence type="predicted"/>
<keyword evidence="3" id="KW-1185">Reference proteome</keyword>
<dbReference type="SUPFAM" id="SSF56601">
    <property type="entry name" value="beta-lactamase/transpeptidase-like"/>
    <property type="match status" value="1"/>
</dbReference>
<dbReference type="Pfam" id="PF00144">
    <property type="entry name" value="Beta-lactamase"/>
    <property type="match status" value="1"/>
</dbReference>
<name>A0ABU7VSR7_9BACL</name>
<dbReference type="EMBL" id="JAZHPZ010000005">
    <property type="protein sequence ID" value="MEF2966762.1"/>
    <property type="molecule type" value="Genomic_DNA"/>
</dbReference>
<gene>
    <name evidence="2" type="ORF">V3851_13050</name>
</gene>
<dbReference type="Proteomes" id="UP001306950">
    <property type="component" value="Unassembled WGS sequence"/>
</dbReference>
<evidence type="ECO:0000259" key="1">
    <source>
        <dbReference type="Pfam" id="PF00144"/>
    </source>
</evidence>
<dbReference type="InterPro" id="IPR012338">
    <property type="entry name" value="Beta-lactam/transpept-like"/>
</dbReference>
<dbReference type="GO" id="GO:0016787">
    <property type="term" value="F:hydrolase activity"/>
    <property type="evidence" value="ECO:0007669"/>
    <property type="project" value="UniProtKB-KW"/>
</dbReference>